<reference evidence="1" key="2">
    <citation type="journal article" date="2023" name="IMA Fungus">
        <title>Comparative genomic study of the Penicillium genus elucidates a diverse pangenome and 15 lateral gene transfer events.</title>
        <authorList>
            <person name="Petersen C."/>
            <person name="Sorensen T."/>
            <person name="Nielsen M.R."/>
            <person name="Sondergaard T.E."/>
            <person name="Sorensen J.L."/>
            <person name="Fitzpatrick D.A."/>
            <person name="Frisvad J.C."/>
            <person name="Nielsen K.L."/>
        </authorList>
    </citation>
    <scope>NUCLEOTIDE SEQUENCE</scope>
    <source>
        <strain evidence="1">IBT 16125</strain>
    </source>
</reference>
<dbReference type="EMBL" id="JAPVEA010000008">
    <property type="protein sequence ID" value="KAJ5439732.1"/>
    <property type="molecule type" value="Genomic_DNA"/>
</dbReference>
<dbReference type="GeneID" id="81604355"/>
<dbReference type="RefSeq" id="XP_056762961.1">
    <property type="nucleotide sequence ID" value="XM_056914112.1"/>
</dbReference>
<dbReference type="Proteomes" id="UP001213681">
    <property type="component" value="Unassembled WGS sequence"/>
</dbReference>
<organism evidence="1 2">
    <name type="scientific">Penicillium daleae</name>
    <dbReference type="NCBI Taxonomy" id="63821"/>
    <lineage>
        <taxon>Eukaryota</taxon>
        <taxon>Fungi</taxon>
        <taxon>Dikarya</taxon>
        <taxon>Ascomycota</taxon>
        <taxon>Pezizomycotina</taxon>
        <taxon>Eurotiomycetes</taxon>
        <taxon>Eurotiomycetidae</taxon>
        <taxon>Eurotiales</taxon>
        <taxon>Aspergillaceae</taxon>
        <taxon>Penicillium</taxon>
    </lineage>
</organism>
<sequence>MAKPSLEGLPAELLIVILSQISELDDLKSIVLSSPVCHRAYVMVRQDVLHNILRRGYGEFLDLSEAITAIRSKGLLLEHHEEEAIGLLDRWRRREEIRQYSPTLAARLYQPGDLEETINVLQLLKKLQFFYEDYTINLPRPPWIDPAQWKREVPLKMSDNEKCRFMRALCRLQMYANILGPPEMSGQWREREGQVLFDNYVTDEKHYRLFLGVLPPWEVHEMGCVWSYLMSKYNPVFEKISDGLREAMKNEPSRFFWDVLPDDECPPPAIIDTVADLRLLPTYTEVLASLGPDFLYRVLHTTSIPQRNMVIANLNTAYLSPLDGWFPTWEDRMPLTDPADRHCVRNFEQFWSTLPPIDQPNLGWRKLGLVPHSPEQELEDALNTYSDQNLEKEWPWGYALWDDVRLKKWEAPLLRDGRGDAPLLLLPAP</sequence>
<keyword evidence="2" id="KW-1185">Reference proteome</keyword>
<name>A0AAD6C106_9EURO</name>
<protein>
    <recommendedName>
        <fullName evidence="3">F-box domain-containing protein</fullName>
    </recommendedName>
</protein>
<evidence type="ECO:0000313" key="1">
    <source>
        <dbReference type="EMBL" id="KAJ5439732.1"/>
    </source>
</evidence>
<accession>A0AAD6C106</accession>
<dbReference type="AlphaFoldDB" id="A0AAD6C106"/>
<evidence type="ECO:0008006" key="3">
    <source>
        <dbReference type="Google" id="ProtNLM"/>
    </source>
</evidence>
<gene>
    <name evidence="1" type="ORF">N7458_010730</name>
</gene>
<reference evidence="1" key="1">
    <citation type="submission" date="2022-12" db="EMBL/GenBank/DDBJ databases">
        <authorList>
            <person name="Petersen C."/>
        </authorList>
    </citation>
    <scope>NUCLEOTIDE SEQUENCE</scope>
    <source>
        <strain evidence="1">IBT 16125</strain>
    </source>
</reference>
<proteinExistence type="predicted"/>
<evidence type="ECO:0000313" key="2">
    <source>
        <dbReference type="Proteomes" id="UP001213681"/>
    </source>
</evidence>
<comment type="caution">
    <text evidence="1">The sequence shown here is derived from an EMBL/GenBank/DDBJ whole genome shotgun (WGS) entry which is preliminary data.</text>
</comment>